<keyword evidence="1" id="KW-0597">Phosphoprotein</keyword>
<feature type="modified residue" description="4-aspartylphosphate" evidence="1">
    <location>
        <position position="56"/>
    </location>
</feature>
<dbReference type="RefSeq" id="WP_007018145.1">
    <property type="nucleotide sequence ID" value="NZ_CH724115.1"/>
</dbReference>
<dbReference type="Gene3D" id="3.40.50.2300">
    <property type="match status" value="1"/>
</dbReference>
<dbReference type="OrthoDB" id="9800897at2"/>
<sequence length="295" mass="32191">MAALKILVVDDASFIRDLVKRAVKAQYPDSKVEEAADGAQAQQLMRGKHFHVVLCDWEMPNVSGLELLEWMRQDDHYKTVPFMMITSRSEKSHIVKAVEAGVSDYIGKPFNNEQLGTKLARLIYKFYKTSPQKTARQAQQSSDTASLLTGGAATAAPAAKAKSQASNSASLLTGGSASPAPAKKVSKAAARNVALAHVRLADGNELRCIVKDLNLSEMVLVVKREQGIPTLFDQVVVDIVSKEEDIVARVNCFVCAVISPDKRISGELFNMQVKYEDEDPEKLAALSKFVAKVRG</sequence>
<dbReference type="Pfam" id="PF00072">
    <property type="entry name" value="Response_reg"/>
    <property type="match status" value="1"/>
</dbReference>
<dbReference type="AlphaFoldDB" id="Q1N3Z1"/>
<dbReference type="HOGENOM" id="CLU_945950_0_0_6"/>
<proteinExistence type="predicted"/>
<dbReference type="InterPro" id="IPR011006">
    <property type="entry name" value="CheY-like_superfamily"/>
</dbReference>
<dbReference type="SUPFAM" id="SSF52172">
    <property type="entry name" value="CheY-like"/>
    <property type="match status" value="1"/>
</dbReference>
<dbReference type="InterPro" id="IPR001789">
    <property type="entry name" value="Sig_transdc_resp-reg_receiver"/>
</dbReference>
<dbReference type="STRING" id="207949.RED65_15297"/>
<organism evidence="3 4">
    <name type="scientific">Bermanella marisrubri</name>
    <dbReference type="NCBI Taxonomy" id="207949"/>
    <lineage>
        <taxon>Bacteria</taxon>
        <taxon>Pseudomonadati</taxon>
        <taxon>Pseudomonadota</taxon>
        <taxon>Gammaproteobacteria</taxon>
        <taxon>Oceanospirillales</taxon>
        <taxon>Oceanospirillaceae</taxon>
        <taxon>Bermanella</taxon>
    </lineage>
</organism>
<evidence type="ECO:0000259" key="2">
    <source>
        <dbReference type="PROSITE" id="PS50110"/>
    </source>
</evidence>
<dbReference type="EMBL" id="AAQH01000003">
    <property type="protein sequence ID" value="EAT13074.1"/>
    <property type="molecule type" value="Genomic_DNA"/>
</dbReference>
<evidence type="ECO:0000313" key="4">
    <source>
        <dbReference type="Proteomes" id="UP000004263"/>
    </source>
</evidence>
<protein>
    <submittedName>
        <fullName evidence="3">CheY-like receiver protein</fullName>
    </submittedName>
</protein>
<dbReference type="PANTHER" id="PTHR43228">
    <property type="entry name" value="TWO-COMPONENT RESPONSE REGULATOR"/>
    <property type="match status" value="1"/>
</dbReference>
<dbReference type="GO" id="GO:0000160">
    <property type="term" value="P:phosphorelay signal transduction system"/>
    <property type="evidence" value="ECO:0007669"/>
    <property type="project" value="InterPro"/>
</dbReference>
<name>Q1N3Z1_9GAMM</name>
<dbReference type="PANTHER" id="PTHR43228:SF1">
    <property type="entry name" value="TWO-COMPONENT RESPONSE REGULATOR ARR22"/>
    <property type="match status" value="1"/>
</dbReference>
<dbReference type="PROSITE" id="PS50110">
    <property type="entry name" value="RESPONSE_REGULATORY"/>
    <property type="match status" value="1"/>
</dbReference>
<gene>
    <name evidence="3" type="ORF">RED65_15297</name>
</gene>
<dbReference type="InterPro" id="IPR052048">
    <property type="entry name" value="ST_Response_Regulator"/>
</dbReference>
<accession>Q1N3Z1</accession>
<reference evidence="3 4" key="1">
    <citation type="submission" date="2006-03" db="EMBL/GenBank/DDBJ databases">
        <authorList>
            <person name="Pinhassi J."/>
            <person name="Pedros-Alio C."/>
            <person name="Ferriera S."/>
            <person name="Johnson J."/>
            <person name="Kravitz S."/>
            <person name="Halpern A."/>
            <person name="Remington K."/>
            <person name="Beeson K."/>
            <person name="Tran B."/>
            <person name="Rogers Y.-H."/>
            <person name="Friedman R."/>
            <person name="Venter J.C."/>
        </authorList>
    </citation>
    <scope>NUCLEOTIDE SEQUENCE [LARGE SCALE GENOMIC DNA]</scope>
    <source>
        <strain evidence="3 4">RED65</strain>
    </source>
</reference>
<evidence type="ECO:0000256" key="1">
    <source>
        <dbReference type="PROSITE-ProRule" id="PRU00169"/>
    </source>
</evidence>
<keyword evidence="4" id="KW-1185">Reference proteome</keyword>
<comment type="caution">
    <text evidence="3">The sequence shown here is derived from an EMBL/GenBank/DDBJ whole genome shotgun (WGS) entry which is preliminary data.</text>
</comment>
<evidence type="ECO:0000313" key="3">
    <source>
        <dbReference type="EMBL" id="EAT13074.1"/>
    </source>
</evidence>
<dbReference type="Proteomes" id="UP000004263">
    <property type="component" value="Unassembled WGS sequence"/>
</dbReference>
<feature type="domain" description="Response regulatory" evidence="2">
    <location>
        <begin position="5"/>
        <end position="123"/>
    </location>
</feature>
<dbReference type="SMART" id="SM00448">
    <property type="entry name" value="REC"/>
    <property type="match status" value="1"/>
</dbReference>